<evidence type="ECO:0000313" key="3">
    <source>
        <dbReference type="Proteomes" id="UP000245942"/>
    </source>
</evidence>
<evidence type="ECO:0000313" key="2">
    <source>
        <dbReference type="EMBL" id="PWN21310.1"/>
    </source>
</evidence>
<dbReference type="AlphaFoldDB" id="A0A316U7U3"/>
<keyword evidence="3" id="KW-1185">Reference proteome</keyword>
<accession>A0A316U7U3</accession>
<feature type="region of interest" description="Disordered" evidence="1">
    <location>
        <begin position="332"/>
        <end position="377"/>
    </location>
</feature>
<dbReference type="EMBL" id="KZ819325">
    <property type="protein sequence ID" value="PWN21310.1"/>
    <property type="molecule type" value="Genomic_DNA"/>
</dbReference>
<sequence>MNRQRPLRATSPNILQRLQEHGVRFRDLQEAPADAAALAKSFVDFPSKYPFSDRTSSLDTLRNGVYVLSCGMGAEMRHAINAAASPRPELIQDAAGLPEGYWMSKINFPTLMKAFDEAFETGTITVMQGILWAKGRQLQDARLTTPRRYANPRPDAVVGLDFVRGDAVVAGDPLCTTVLDRLRAGFPDFEPSPDGYALLPGFIFEAEPEDGRAEVLKAQVAFSAARALALLQHIRQLSGVESEAPMIPLATSAAHMWNFYLAVLSPTVDGEMDTTLYQIGPVLDITSFCDKVRLQLVLYRINHWLIQTHRQRVCEDLTGMLLQLSPPQRAPVGRARHVQAGAEAEGRVREGKNGDAAEGRAEPQVRPAKRGRTGRRRRAWRREVRVADVM</sequence>
<protein>
    <submittedName>
        <fullName evidence="2">Uncharacterized protein</fullName>
    </submittedName>
</protein>
<gene>
    <name evidence="2" type="ORF">BCV69DRAFT_282048</name>
</gene>
<dbReference type="RefSeq" id="XP_025348470.1">
    <property type="nucleotide sequence ID" value="XM_025492207.1"/>
</dbReference>
<feature type="compositionally biased region" description="Basic residues" evidence="1">
    <location>
        <begin position="367"/>
        <end position="377"/>
    </location>
</feature>
<reference evidence="2 3" key="1">
    <citation type="journal article" date="2018" name="Mol. Biol. Evol.">
        <title>Broad Genomic Sampling Reveals a Smut Pathogenic Ancestry of the Fungal Clade Ustilaginomycotina.</title>
        <authorList>
            <person name="Kijpornyongpan T."/>
            <person name="Mondo S.J."/>
            <person name="Barry K."/>
            <person name="Sandor L."/>
            <person name="Lee J."/>
            <person name="Lipzen A."/>
            <person name="Pangilinan J."/>
            <person name="LaButti K."/>
            <person name="Hainaut M."/>
            <person name="Henrissat B."/>
            <person name="Grigoriev I.V."/>
            <person name="Spatafora J.W."/>
            <person name="Aime M.C."/>
        </authorList>
    </citation>
    <scope>NUCLEOTIDE SEQUENCE [LARGE SCALE GENOMIC DNA]</scope>
    <source>
        <strain evidence="2 3">MCA 4718</strain>
    </source>
</reference>
<dbReference type="GeneID" id="37013941"/>
<dbReference type="Proteomes" id="UP000245942">
    <property type="component" value="Unassembled WGS sequence"/>
</dbReference>
<feature type="compositionally biased region" description="Basic and acidic residues" evidence="1">
    <location>
        <begin position="344"/>
        <end position="363"/>
    </location>
</feature>
<name>A0A316U7U3_9BASI</name>
<proteinExistence type="predicted"/>
<evidence type="ECO:0000256" key="1">
    <source>
        <dbReference type="SAM" id="MobiDB-lite"/>
    </source>
</evidence>
<organism evidence="2 3">
    <name type="scientific">Pseudomicrostroma glucosiphilum</name>
    <dbReference type="NCBI Taxonomy" id="1684307"/>
    <lineage>
        <taxon>Eukaryota</taxon>
        <taxon>Fungi</taxon>
        <taxon>Dikarya</taxon>
        <taxon>Basidiomycota</taxon>
        <taxon>Ustilaginomycotina</taxon>
        <taxon>Exobasidiomycetes</taxon>
        <taxon>Microstromatales</taxon>
        <taxon>Microstromatales incertae sedis</taxon>
        <taxon>Pseudomicrostroma</taxon>
    </lineage>
</organism>